<evidence type="ECO:0000256" key="7">
    <source>
        <dbReference type="ARBA" id="ARBA00023128"/>
    </source>
</evidence>
<dbReference type="Proteomes" id="UP000887565">
    <property type="component" value="Unplaced"/>
</dbReference>
<dbReference type="Gene3D" id="1.25.40.10">
    <property type="entry name" value="Tetratricopeptide repeat domain"/>
    <property type="match status" value="2"/>
</dbReference>
<evidence type="ECO:0000256" key="3">
    <source>
        <dbReference type="ARBA" id="ARBA00022737"/>
    </source>
</evidence>
<dbReference type="GO" id="GO:0008320">
    <property type="term" value="F:protein transmembrane transporter activity"/>
    <property type="evidence" value="ECO:0007669"/>
    <property type="project" value="TreeGrafter"/>
</dbReference>
<dbReference type="WBParaSite" id="nRc.2.0.1.t07422-RA">
    <property type="protein sequence ID" value="nRc.2.0.1.t07422-RA"/>
    <property type="gene ID" value="nRc.2.0.1.g07422"/>
</dbReference>
<dbReference type="PANTHER" id="PTHR46208:SF1">
    <property type="entry name" value="MITOCHONDRIAL IMPORT RECEPTOR SUBUNIT TOM70"/>
    <property type="match status" value="1"/>
</dbReference>
<dbReference type="InterPro" id="IPR019734">
    <property type="entry name" value="TPR_rpt"/>
</dbReference>
<keyword evidence="2 12" id="KW-0812">Transmembrane</keyword>
<reference evidence="14" key="1">
    <citation type="submission" date="2022-11" db="UniProtKB">
        <authorList>
            <consortium name="WormBaseParasite"/>
        </authorList>
    </citation>
    <scope>IDENTIFICATION</scope>
</reference>
<dbReference type="GO" id="GO:0030943">
    <property type="term" value="F:mitochondrion targeting sequence binding"/>
    <property type="evidence" value="ECO:0007669"/>
    <property type="project" value="TreeGrafter"/>
</dbReference>
<keyword evidence="5 10" id="KW-0802">TPR repeat</keyword>
<proteinExistence type="inferred from homology"/>
<keyword evidence="3" id="KW-0677">Repeat</keyword>
<evidence type="ECO:0000256" key="8">
    <source>
        <dbReference type="ARBA" id="ARBA00023136"/>
    </source>
</evidence>
<evidence type="ECO:0000256" key="2">
    <source>
        <dbReference type="ARBA" id="ARBA00022692"/>
    </source>
</evidence>
<evidence type="ECO:0000256" key="1">
    <source>
        <dbReference type="ARBA" id="ARBA00004572"/>
    </source>
</evidence>
<dbReference type="PROSITE" id="PS50005">
    <property type="entry name" value="TPR"/>
    <property type="match status" value="2"/>
</dbReference>
<evidence type="ECO:0000313" key="14">
    <source>
        <dbReference type="WBParaSite" id="nRc.2.0.1.t07422-RA"/>
    </source>
</evidence>
<dbReference type="Pfam" id="PF13432">
    <property type="entry name" value="TPR_16"/>
    <property type="match status" value="1"/>
</dbReference>
<dbReference type="GO" id="GO:0030150">
    <property type="term" value="P:protein import into mitochondrial matrix"/>
    <property type="evidence" value="ECO:0007669"/>
    <property type="project" value="TreeGrafter"/>
</dbReference>
<evidence type="ECO:0000256" key="11">
    <source>
        <dbReference type="SAM" id="MobiDB-lite"/>
    </source>
</evidence>
<evidence type="ECO:0000256" key="10">
    <source>
        <dbReference type="PROSITE-ProRule" id="PRU00339"/>
    </source>
</evidence>
<dbReference type="SUPFAM" id="SSF48452">
    <property type="entry name" value="TPR-like"/>
    <property type="match status" value="2"/>
</dbReference>
<feature type="repeat" description="TPR" evidence="10">
    <location>
        <begin position="542"/>
        <end position="575"/>
    </location>
</feature>
<dbReference type="InterPro" id="IPR011990">
    <property type="entry name" value="TPR-like_helical_dom_sf"/>
</dbReference>
<organism evidence="13 14">
    <name type="scientific">Romanomermis culicivorax</name>
    <name type="common">Nematode worm</name>
    <dbReference type="NCBI Taxonomy" id="13658"/>
    <lineage>
        <taxon>Eukaryota</taxon>
        <taxon>Metazoa</taxon>
        <taxon>Ecdysozoa</taxon>
        <taxon>Nematoda</taxon>
        <taxon>Enoplea</taxon>
        <taxon>Dorylaimia</taxon>
        <taxon>Mermithida</taxon>
        <taxon>Mermithoidea</taxon>
        <taxon>Mermithidae</taxon>
        <taxon>Romanomermis</taxon>
    </lineage>
</organism>
<keyword evidence="13" id="KW-1185">Reference proteome</keyword>
<feature type="repeat" description="TPR" evidence="10">
    <location>
        <begin position="111"/>
        <end position="144"/>
    </location>
</feature>
<feature type="transmembrane region" description="Helical" evidence="12">
    <location>
        <begin position="21"/>
        <end position="39"/>
    </location>
</feature>
<comment type="subcellular location">
    <subcellularLocation>
        <location evidence="1">Mitochondrion outer membrane</location>
        <topology evidence="1">Single-pass membrane protein</topology>
    </subcellularLocation>
</comment>
<keyword evidence="8 12" id="KW-0472">Membrane</keyword>
<feature type="compositionally biased region" description="Polar residues" evidence="11">
    <location>
        <begin position="73"/>
        <end position="103"/>
    </location>
</feature>
<evidence type="ECO:0000313" key="13">
    <source>
        <dbReference type="Proteomes" id="UP000887565"/>
    </source>
</evidence>
<dbReference type="GO" id="GO:0045039">
    <property type="term" value="P:protein insertion into mitochondrial inner membrane"/>
    <property type="evidence" value="ECO:0007669"/>
    <property type="project" value="TreeGrafter"/>
</dbReference>
<dbReference type="GO" id="GO:0005741">
    <property type="term" value="C:mitochondrial outer membrane"/>
    <property type="evidence" value="ECO:0007669"/>
    <property type="project" value="UniProtKB-SubCell"/>
</dbReference>
<name>A0A915I1T5_ROMCU</name>
<dbReference type="OMA" id="CSNALEH"/>
<evidence type="ECO:0000256" key="12">
    <source>
        <dbReference type="SAM" id="Phobius"/>
    </source>
</evidence>
<evidence type="ECO:0000256" key="6">
    <source>
        <dbReference type="ARBA" id="ARBA00022989"/>
    </source>
</evidence>
<protein>
    <submittedName>
        <fullName evidence="14">Mitochondrial import receptor subunit TOM70</fullName>
    </submittedName>
</protein>
<evidence type="ECO:0000256" key="9">
    <source>
        <dbReference type="ARBA" id="ARBA00038030"/>
    </source>
</evidence>
<dbReference type="PANTHER" id="PTHR46208">
    <property type="entry name" value="MITOCHONDRIAL IMPORT RECEPTOR SUBUNIT TOM70"/>
    <property type="match status" value="1"/>
</dbReference>
<evidence type="ECO:0000256" key="5">
    <source>
        <dbReference type="ARBA" id="ARBA00022803"/>
    </source>
</evidence>
<keyword evidence="6 12" id="KW-1133">Transmembrane helix</keyword>
<comment type="similarity">
    <text evidence="9">Belongs to the Tom70 family.</text>
</comment>
<keyword evidence="7" id="KW-0496">Mitochondrion</keyword>
<evidence type="ECO:0000256" key="4">
    <source>
        <dbReference type="ARBA" id="ARBA00022787"/>
    </source>
</evidence>
<accession>A0A915I1T5</accession>
<keyword evidence="4" id="KW-1000">Mitochondrion outer membrane</keyword>
<dbReference type="SMART" id="SM00028">
    <property type="entry name" value="TPR"/>
    <property type="match status" value="8"/>
</dbReference>
<sequence>MSQEKPSIVEWISDLPINKKILFVAGGLISVSAGGYLVYKQLSSSSSGKPYDDLAPSTAEPSTHSPDLPADPTPSTLINQQQSKTKISPEGTNDKNQNQASFNEQDLILRVDRMKEEGNKCFRSKNYEKALKFYNDAVEICPVENRKILAALHQNMAAVYEQLNDYAKVCEQCNNALKYDKRYTKALSRRGNAYQKLEDWSSASHDFVKCSILERFANEEMTRKADQSLKTWSRILAKEYMKKRLIENKPRPLSKTVVKSTLKSFSYDPVLSILSQSLNERSSIKSTEVKNVEGDINGVIIEPTTDKQSVDRFEKIAQLMREQRFEEIVDVCTQEIDAPVDQQIRLVECLLVRAFFNNLSGHMDVAKDDLAKVVEILEVRRRAAGEEDETSIVKLTCSAYTMQAFCLHLTGDVDAALKKLEDALTLCPENPDIYSLRGQIKAQIAETDIEDAIADFRRATQLKPDCLSNMLQLLATETKYAAEKQDSMKMSSLFEQIKDLVAKNATNIDANLFYSQMMLEMEQLGEASKHLQNVLKLDPNCAEAIAQLALIDLMNGREAEALKSIEKALEIDPYCLMVLEMLAQYHSKRSDVPKLMECYEKVLQVARSSNDYCTPLTPVLSSVIDCNPFSTYSYVLNLRRYLVTEESSVTYHWFLFDECAQCTNRFA</sequence>
<dbReference type="AlphaFoldDB" id="A0A915I1T5"/>
<feature type="region of interest" description="Disordered" evidence="11">
    <location>
        <begin position="46"/>
        <end position="103"/>
    </location>
</feature>